<reference evidence="1 2" key="1">
    <citation type="submission" date="2019-03" db="EMBL/GenBank/DDBJ databases">
        <title>Lake Tanganyika Metagenome-Assembled Genomes (MAGs).</title>
        <authorList>
            <person name="Tran P."/>
        </authorList>
    </citation>
    <scope>NUCLEOTIDE SEQUENCE [LARGE SCALE GENOMIC DNA]</scope>
    <source>
        <strain evidence="1">K_DeepCast_65m_m2_236</strain>
    </source>
</reference>
<gene>
    <name evidence="1" type="ORF">FJZ00_12925</name>
</gene>
<dbReference type="AlphaFoldDB" id="A0A938BP48"/>
<dbReference type="Proteomes" id="UP000703893">
    <property type="component" value="Unassembled WGS sequence"/>
</dbReference>
<accession>A0A938BP48</accession>
<feature type="non-terminal residue" evidence="1">
    <location>
        <position position="1"/>
    </location>
</feature>
<organism evidence="1 2">
    <name type="scientific">Candidatus Tanganyikabacteria bacterium</name>
    <dbReference type="NCBI Taxonomy" id="2961651"/>
    <lineage>
        <taxon>Bacteria</taxon>
        <taxon>Bacillati</taxon>
        <taxon>Candidatus Sericytochromatia</taxon>
        <taxon>Candidatus Tanganyikabacteria</taxon>
    </lineage>
</organism>
<proteinExistence type="predicted"/>
<evidence type="ECO:0000313" key="1">
    <source>
        <dbReference type="EMBL" id="MBM3276048.1"/>
    </source>
</evidence>
<name>A0A938BP48_9BACT</name>
<comment type="caution">
    <text evidence="1">The sequence shown here is derived from an EMBL/GenBank/DDBJ whole genome shotgun (WGS) entry which is preliminary data.</text>
</comment>
<evidence type="ECO:0000313" key="2">
    <source>
        <dbReference type="Proteomes" id="UP000703893"/>
    </source>
</evidence>
<protein>
    <submittedName>
        <fullName evidence="1">Uncharacterized protein</fullName>
    </submittedName>
</protein>
<dbReference type="EMBL" id="VGJX01000835">
    <property type="protein sequence ID" value="MBM3276048.1"/>
    <property type="molecule type" value="Genomic_DNA"/>
</dbReference>
<sequence>PDHPPIDGRVLAHVAAAAAAGAEERPIWQLESAPAPADPPGEAAELAAIGLACHLITHHGGYLAFTYVEDNGLIHEACLAPADDPAGIVAGLLAQPEVVPLLRRDARARLADSRFHDAVRTYAHDLGAEVATRDWLRMPVSVHQRLLAERGLAVAAELPASSDGRTAGGDGDPLAVAPPVHDVPWDAGVVLPGLGAA</sequence>